<dbReference type="Gene3D" id="1.10.1200.10">
    <property type="entry name" value="ACP-like"/>
    <property type="match status" value="1"/>
</dbReference>
<comment type="similarity">
    <text evidence="1">Belongs to the short-chain dehydrogenases/reductases (SDR) family.</text>
</comment>
<dbReference type="GO" id="GO:0005886">
    <property type="term" value="C:plasma membrane"/>
    <property type="evidence" value="ECO:0007669"/>
    <property type="project" value="TreeGrafter"/>
</dbReference>
<evidence type="ECO:0000259" key="12">
    <source>
        <dbReference type="PROSITE" id="PS52019"/>
    </source>
</evidence>
<dbReference type="SMART" id="SM00822">
    <property type="entry name" value="PKS_KR"/>
    <property type="match status" value="1"/>
</dbReference>
<dbReference type="SUPFAM" id="SSF51735">
    <property type="entry name" value="NAD(P)-binding Rossmann-fold domains"/>
    <property type="match status" value="3"/>
</dbReference>
<dbReference type="Pfam" id="PF21089">
    <property type="entry name" value="PKS_DH_N"/>
    <property type="match status" value="1"/>
</dbReference>
<accession>A0A450SXS9</accession>
<name>A0A450SXS9_9GAMM</name>
<evidence type="ECO:0000259" key="11">
    <source>
        <dbReference type="PROSITE" id="PS52004"/>
    </source>
</evidence>
<dbReference type="SMART" id="SM00826">
    <property type="entry name" value="PKS_DH"/>
    <property type="match status" value="1"/>
</dbReference>
<dbReference type="FunFam" id="3.40.47.10:FF:000019">
    <property type="entry name" value="Polyketide synthase type I"/>
    <property type="match status" value="1"/>
</dbReference>
<dbReference type="InterPro" id="IPR049552">
    <property type="entry name" value="PKS_DH_N"/>
</dbReference>
<dbReference type="Pfam" id="PF02801">
    <property type="entry name" value="Ketoacyl-synt_C"/>
    <property type="match status" value="1"/>
</dbReference>
<comment type="function">
    <text evidence="8">Involved in production of the polyketide antibiotic thailandamide.</text>
</comment>
<dbReference type="Gene3D" id="3.40.47.10">
    <property type="match status" value="1"/>
</dbReference>
<feature type="region of interest" description="C-terminal hotdog fold" evidence="9">
    <location>
        <begin position="1040"/>
        <end position="1182"/>
    </location>
</feature>
<dbReference type="InterPro" id="IPR036736">
    <property type="entry name" value="ACP-like_sf"/>
</dbReference>
<dbReference type="InterPro" id="IPR009081">
    <property type="entry name" value="PP-bd_ACP"/>
</dbReference>
<feature type="domain" description="Carrier" evidence="10">
    <location>
        <begin position="2058"/>
        <end position="2135"/>
    </location>
</feature>
<evidence type="ECO:0000256" key="2">
    <source>
        <dbReference type="ARBA" id="ARBA00022450"/>
    </source>
</evidence>
<dbReference type="GO" id="GO:0006633">
    <property type="term" value="P:fatty acid biosynthetic process"/>
    <property type="evidence" value="ECO:0007669"/>
    <property type="project" value="TreeGrafter"/>
</dbReference>
<feature type="domain" description="PKS/mFAS DH" evidence="12">
    <location>
        <begin position="899"/>
        <end position="1182"/>
    </location>
</feature>
<evidence type="ECO:0000256" key="4">
    <source>
        <dbReference type="ARBA" id="ARBA00022679"/>
    </source>
</evidence>
<dbReference type="InterPro" id="IPR020841">
    <property type="entry name" value="PKS_Beta-ketoAc_synthase_dom"/>
</dbReference>
<dbReference type="FunFam" id="3.40.366.10:FF:000002">
    <property type="entry name" value="Probable polyketide synthase 2"/>
    <property type="match status" value="1"/>
</dbReference>
<dbReference type="FunFam" id="3.40.50.720:FF:000209">
    <property type="entry name" value="Polyketide synthase Pks12"/>
    <property type="match status" value="1"/>
</dbReference>
<dbReference type="InterPro" id="IPR011032">
    <property type="entry name" value="GroES-like_sf"/>
</dbReference>
<evidence type="ECO:0000313" key="13">
    <source>
        <dbReference type="EMBL" id="VFJ58903.1"/>
    </source>
</evidence>
<dbReference type="InterPro" id="IPR014043">
    <property type="entry name" value="Acyl_transferase_dom"/>
</dbReference>
<gene>
    <name evidence="13" type="ORF">BECKFW1821B_GA0114236_104412</name>
</gene>
<keyword evidence="3" id="KW-0597">Phosphoprotein</keyword>
<dbReference type="PANTHER" id="PTHR43775:SF37">
    <property type="entry name" value="SI:DKEY-61P9.11"/>
    <property type="match status" value="1"/>
</dbReference>
<dbReference type="InterPro" id="IPR016039">
    <property type="entry name" value="Thiolase-like"/>
</dbReference>
<keyword evidence="7" id="KW-0012">Acyltransferase</keyword>
<feature type="active site" description="Proton donor; for dehydratase activity" evidence="9">
    <location>
        <position position="1101"/>
    </location>
</feature>
<evidence type="ECO:0000256" key="9">
    <source>
        <dbReference type="PROSITE-ProRule" id="PRU01363"/>
    </source>
</evidence>
<dbReference type="InterPro" id="IPR049551">
    <property type="entry name" value="PKS_DH_C"/>
</dbReference>
<dbReference type="InterPro" id="IPR001227">
    <property type="entry name" value="Ac_transferase_dom_sf"/>
</dbReference>
<dbReference type="Pfam" id="PF00107">
    <property type="entry name" value="ADH_zinc_N"/>
    <property type="match status" value="1"/>
</dbReference>
<dbReference type="SUPFAM" id="SSF47336">
    <property type="entry name" value="ACP-like"/>
    <property type="match status" value="1"/>
</dbReference>
<dbReference type="PANTHER" id="PTHR43775">
    <property type="entry name" value="FATTY ACID SYNTHASE"/>
    <property type="match status" value="1"/>
</dbReference>
<evidence type="ECO:0000256" key="8">
    <source>
        <dbReference type="ARBA" id="ARBA00054155"/>
    </source>
</evidence>
<dbReference type="Pfam" id="PF00698">
    <property type="entry name" value="Acyl_transf_1"/>
    <property type="match status" value="1"/>
</dbReference>
<dbReference type="SMART" id="SM00825">
    <property type="entry name" value="PKS_KS"/>
    <property type="match status" value="1"/>
</dbReference>
<dbReference type="Pfam" id="PF00109">
    <property type="entry name" value="ketoacyl-synt"/>
    <property type="match status" value="1"/>
</dbReference>
<dbReference type="InterPro" id="IPR013154">
    <property type="entry name" value="ADH-like_N"/>
</dbReference>
<dbReference type="CDD" id="cd00833">
    <property type="entry name" value="PKS"/>
    <property type="match status" value="1"/>
</dbReference>
<dbReference type="Pfam" id="PF14765">
    <property type="entry name" value="PS-DH"/>
    <property type="match status" value="1"/>
</dbReference>
<dbReference type="InterPro" id="IPR013149">
    <property type="entry name" value="ADH-like_C"/>
</dbReference>
<evidence type="ECO:0000256" key="1">
    <source>
        <dbReference type="ARBA" id="ARBA00006484"/>
    </source>
</evidence>
<dbReference type="InterPro" id="IPR016036">
    <property type="entry name" value="Malonyl_transacylase_ACP-bd"/>
</dbReference>
<evidence type="ECO:0000256" key="3">
    <source>
        <dbReference type="ARBA" id="ARBA00022553"/>
    </source>
</evidence>
<dbReference type="CDD" id="cd05195">
    <property type="entry name" value="enoyl_red"/>
    <property type="match status" value="1"/>
</dbReference>
<dbReference type="InterPro" id="IPR057326">
    <property type="entry name" value="KR_dom"/>
</dbReference>
<dbReference type="Gene3D" id="3.30.70.3290">
    <property type="match status" value="1"/>
</dbReference>
<dbReference type="Gene3D" id="3.90.180.10">
    <property type="entry name" value="Medium-chain alcohol dehydrogenases, catalytic domain"/>
    <property type="match status" value="1"/>
</dbReference>
<evidence type="ECO:0000256" key="6">
    <source>
        <dbReference type="ARBA" id="ARBA00023268"/>
    </source>
</evidence>
<dbReference type="PROSITE" id="PS00012">
    <property type="entry name" value="PHOSPHOPANTETHEINE"/>
    <property type="match status" value="1"/>
</dbReference>
<dbReference type="InterPro" id="IPR014030">
    <property type="entry name" value="Ketoacyl_synth_N"/>
</dbReference>
<dbReference type="SMART" id="SM00829">
    <property type="entry name" value="PKS_ER"/>
    <property type="match status" value="1"/>
</dbReference>
<dbReference type="GO" id="GO:0004312">
    <property type="term" value="F:fatty acid synthase activity"/>
    <property type="evidence" value="ECO:0007669"/>
    <property type="project" value="TreeGrafter"/>
</dbReference>
<keyword evidence="6" id="KW-0511">Multifunctional enzyme</keyword>
<dbReference type="PROSITE" id="PS52004">
    <property type="entry name" value="KS3_2"/>
    <property type="match status" value="1"/>
</dbReference>
<evidence type="ECO:0000256" key="5">
    <source>
        <dbReference type="ARBA" id="ARBA00022857"/>
    </source>
</evidence>
<dbReference type="InterPro" id="IPR020843">
    <property type="entry name" value="ER"/>
</dbReference>
<organism evidence="13">
    <name type="scientific">Candidatus Kentrum sp. FW</name>
    <dbReference type="NCBI Taxonomy" id="2126338"/>
    <lineage>
        <taxon>Bacteria</taxon>
        <taxon>Pseudomonadati</taxon>
        <taxon>Pseudomonadota</taxon>
        <taxon>Gammaproteobacteria</taxon>
        <taxon>Candidatus Kentrum</taxon>
    </lineage>
</organism>
<dbReference type="SUPFAM" id="SSF50129">
    <property type="entry name" value="GroES-like"/>
    <property type="match status" value="1"/>
</dbReference>
<dbReference type="SMART" id="SM00823">
    <property type="entry name" value="PKS_PP"/>
    <property type="match status" value="1"/>
</dbReference>
<dbReference type="InterPro" id="IPR036291">
    <property type="entry name" value="NAD(P)-bd_dom_sf"/>
</dbReference>
<dbReference type="Gene3D" id="3.10.129.110">
    <property type="entry name" value="Polyketide synthase dehydratase"/>
    <property type="match status" value="1"/>
</dbReference>
<dbReference type="GO" id="GO:0031177">
    <property type="term" value="F:phosphopantetheine binding"/>
    <property type="evidence" value="ECO:0007669"/>
    <property type="project" value="InterPro"/>
</dbReference>
<evidence type="ECO:0000259" key="10">
    <source>
        <dbReference type="PROSITE" id="PS50075"/>
    </source>
</evidence>
<dbReference type="SUPFAM" id="SSF52151">
    <property type="entry name" value="FabD/lysophospholipase-like"/>
    <property type="match status" value="1"/>
</dbReference>
<protein>
    <submittedName>
        <fullName evidence="13">Polyketide synthase 12</fullName>
    </submittedName>
</protein>
<dbReference type="Pfam" id="PF08659">
    <property type="entry name" value="KR"/>
    <property type="match status" value="1"/>
</dbReference>
<proteinExistence type="inferred from homology"/>
<dbReference type="SMART" id="SM00827">
    <property type="entry name" value="PKS_AT"/>
    <property type="match status" value="1"/>
</dbReference>
<feature type="active site" description="Proton acceptor; for dehydratase activity" evidence="9">
    <location>
        <position position="935"/>
    </location>
</feature>
<dbReference type="InterPro" id="IPR049900">
    <property type="entry name" value="PKS_mFAS_DH"/>
</dbReference>
<dbReference type="Gene3D" id="3.40.50.720">
    <property type="entry name" value="NAD(P)-binding Rossmann-like Domain"/>
    <property type="match status" value="3"/>
</dbReference>
<dbReference type="Pfam" id="PF08240">
    <property type="entry name" value="ADH_N"/>
    <property type="match status" value="1"/>
</dbReference>
<dbReference type="InterPro" id="IPR020806">
    <property type="entry name" value="PKS_PP-bd"/>
</dbReference>
<keyword evidence="2" id="KW-0596">Phosphopantetheine</keyword>
<dbReference type="Pfam" id="PF00550">
    <property type="entry name" value="PP-binding"/>
    <property type="match status" value="1"/>
</dbReference>
<dbReference type="InterPro" id="IPR016035">
    <property type="entry name" value="Acyl_Trfase/lysoPLipase"/>
</dbReference>
<dbReference type="InterPro" id="IPR050091">
    <property type="entry name" value="PKS_NRPS_Biosynth_Enz"/>
</dbReference>
<keyword evidence="4" id="KW-0808">Transferase</keyword>
<dbReference type="InterPro" id="IPR014031">
    <property type="entry name" value="Ketoacyl_synth_C"/>
</dbReference>
<dbReference type="InterPro" id="IPR020807">
    <property type="entry name" value="PKS_DH"/>
</dbReference>
<dbReference type="CDD" id="cd08955">
    <property type="entry name" value="KR_2_FAS_SDR_x"/>
    <property type="match status" value="1"/>
</dbReference>
<dbReference type="EMBL" id="CAADFD010000044">
    <property type="protein sequence ID" value="VFJ58903.1"/>
    <property type="molecule type" value="Genomic_DNA"/>
</dbReference>
<feature type="domain" description="Ketosynthase family 3 (KS3)" evidence="11">
    <location>
        <begin position="10"/>
        <end position="437"/>
    </location>
</feature>
<dbReference type="InterPro" id="IPR013968">
    <property type="entry name" value="PKS_KR"/>
</dbReference>
<dbReference type="Gene3D" id="3.40.366.10">
    <property type="entry name" value="Malonyl-Coenzyme A Acyl Carrier Protein, domain 2"/>
    <property type="match status" value="1"/>
</dbReference>
<evidence type="ECO:0000256" key="7">
    <source>
        <dbReference type="ARBA" id="ARBA00023315"/>
    </source>
</evidence>
<dbReference type="SUPFAM" id="SSF53901">
    <property type="entry name" value="Thiolase-like"/>
    <property type="match status" value="1"/>
</dbReference>
<sequence>MTINSAKDIREPLAIVGMGCRFPGGASGPDKFWDLLVRGIDAIIDVPEDRWDIRKYYSPNPNRPGKTHARQAGFLREKIDEFDPLFFGISPREAEWLDPQQRLLLEVVYEALEDAGLSMEGLRGSDTGVFVGGFALDNKIQKMSPISRNEISAQTPTSATMAMLANRISYIFDWQGPSITIDTACSSSLVAAHYACENLWNDTCALAVTGGSNVMFRPEYPIAMSKGGFLSSHSRCKAFDADAGGYVRGEGAGIVVLKRLSRARADGDRIHALIRGGGVNQDGRTAGISLPNPKAQEALIRRVYHQANIDARDIRLVEAHGTGTKAGDPTEIAALNAVLSERRNTGDKVFVSSVKTNIGHLEAAAGVAGLIKTVLCLRHNQVVPSLHFNRPNPEIDFEQTVLKVPTQVEALPDDRASCASINSFGYGGSNAHLVLQRHAGTEEEVPIRQTTERPLPERFIVLSAQSKEALQALAGKYADFLSHSQANLPDIAYSINCRRSHHTHRLTLAVASKEELAQKLRAYTEDRFPGQGMAEGKCLTDEPPKLAFVYTGMGPQWWAMGRELLASSKRFRETAEECDAIFREIAGWSILDEMGADEGASRMGETQVAQPANFVIQTGLTALWRAWGITPDAVVGHSVGEVGAVHAAGALSLEDAILVSYHRSRLQQTRAGLGTMLAVGLGEQDILDLIAGFDDISIGAINSPSTVTLSGNRETLQAVAEVLAEQGIFNRFLKVELPYHSPVMDPLEDELKACLAPLSPRKGKIPIYSTALGTRLPGEKWGTDYWWQNVRQPVRFANATQQLIQDGFETFVQVGPHPVLTGAIQECASDAGKELISLPSLVREQPESKKLHESLGRLFGMGYSPDWRAISPPGKYIELPGYPWQRKRYWQENARAREDRLGGEGHPFLMTDLRAPHPAWEVELNEFYFPYLHDHHIQGTTVWPGAAYVEAAFALHERITGETPCSLEGIEFHRMLVVDPDKIQRLRTSWHEKNRTFTAHCAGDEDRPDWQLHASGTILSRPTGTRTTPIALDNIRDQCRTVMEPAALYGRFAARGLDYGPHFRTIEVLHVGEKQVLAKIRGYADPAGNTEGYLLPPTVLDGAFQSMLAAVDDAEDTVMVPVSLERVTLYHAARHEVWSYVWITQSDPHYLKGDLLLLDPGGAVLAEIRGLTCQAVPRQEEDDKDLFYSYRWRKTEPVPRHDKAPGKQHYLVFANPEPLQQEILSALAERGIGYTVAAKGDGYAQVDTDHYQVQSRDPLDMERLIASLHDTFPNPISRIVYLWGLTEEDGSSLPQFEQVVDHTIPLVYLVQALSDIEPQHPIALDVVTRGSQCVMDDDSGEGLENAAPWGLGAVIGNEYPHLRCRFIDLPGERKRPLDRTDDIPLLMDELLAGDGGGIEQDVAIRDGGRYVRELSREGLGDHAQSEQKIVSTAGHGVELQLGAAGQLDSLHYRETERRPPGPLEIEVEIRASALNLKDLLKIYGQISPKVLEHTYFGHALGMECAGIVVAVGEGVDEFQVGMEVVVAAPDGCFRSYTTLSTTTSFIVPKPGGVCFEEAAAIPIPYLAAYYGLFYAANLKKGERVLIHNASGGVGLAAVQVAQWKGAEIFATAGTEEKRDYLRTLGIEHVMHSRDLRFVGEILSLTDGEGVDVVLNAIAGEALFQSFSLLAPFGRFIEIGKRDISENNGLPMAAFNRNLTFAAIDIDRMLVERPPLARCLLAEIGEGFDKGHLHPLPITTFPASRITKAFRFLSQGRHMGKVVIKMHDEEVPVIVDQDNAVIDPDGTYLITGGTSGLGLELAKWLGQKGVRQLVPVSRRGTHSDKVRDIFARLEEAGTQIYAPTMDITDAEAVAALITTIRETMPPLKGIFHGAMVLDDAWLQDLNEERFRSVMAPKVAGVLNLHRHTRDLPLDLFICFSSISSVVGNPGQANYVAANAFLDAFAWYRRGQGLPATTINLGVLAETGVAARDQDIGELLTQTGIQAFSTREVLDGIERILAESPAQIGFFHVNWRQWASLNPSAAASARFRKLSGTDAEVSNPERKALVNEMLALSREGRLHHMQRIVLRVVSGILQTPEDKIDGNRKLAEMGIDSLMSAELRGTIRKETGIDVSGVDLLNASTPAQLAALLMEKLALPNEGDDGDLLSRIDELSEEQVDALLETGDK</sequence>
<dbReference type="Pfam" id="PF22621">
    <property type="entry name" value="CurL-like_PKS_C"/>
    <property type="match status" value="1"/>
</dbReference>
<dbReference type="GO" id="GO:0016491">
    <property type="term" value="F:oxidoreductase activity"/>
    <property type="evidence" value="ECO:0007669"/>
    <property type="project" value="InterPro"/>
</dbReference>
<dbReference type="PROSITE" id="PS52019">
    <property type="entry name" value="PKS_MFAS_DH"/>
    <property type="match status" value="1"/>
</dbReference>
<feature type="region of interest" description="N-terminal hotdog fold" evidence="9">
    <location>
        <begin position="899"/>
        <end position="1025"/>
    </location>
</feature>
<dbReference type="InterPro" id="IPR006162">
    <property type="entry name" value="Ppantetheine_attach_site"/>
</dbReference>
<keyword evidence="5" id="KW-0521">NADP</keyword>
<dbReference type="GO" id="GO:0071770">
    <property type="term" value="P:DIM/DIP cell wall layer assembly"/>
    <property type="evidence" value="ECO:0007669"/>
    <property type="project" value="TreeGrafter"/>
</dbReference>
<dbReference type="PROSITE" id="PS50075">
    <property type="entry name" value="CARRIER"/>
    <property type="match status" value="1"/>
</dbReference>
<dbReference type="InterPro" id="IPR042104">
    <property type="entry name" value="PKS_dehydratase_sf"/>
</dbReference>
<dbReference type="GO" id="GO:0005737">
    <property type="term" value="C:cytoplasm"/>
    <property type="evidence" value="ECO:0007669"/>
    <property type="project" value="TreeGrafter"/>
</dbReference>
<reference evidence="13" key="1">
    <citation type="submission" date="2019-02" db="EMBL/GenBank/DDBJ databases">
        <authorList>
            <person name="Gruber-Vodicka R. H."/>
            <person name="Seah K. B. B."/>
        </authorList>
    </citation>
    <scope>NUCLEOTIDE SEQUENCE</scope>
    <source>
        <strain evidence="13">BECK_BZ106</strain>
    </source>
</reference>
<dbReference type="SUPFAM" id="SSF55048">
    <property type="entry name" value="Probable ACP-binding domain of malonyl-CoA ACP transacylase"/>
    <property type="match status" value="1"/>
</dbReference>